<comment type="caution">
    <text evidence="1">The sequence shown here is derived from an EMBL/GenBank/DDBJ whole genome shotgun (WGS) entry which is preliminary data.</text>
</comment>
<feature type="non-terminal residue" evidence="1">
    <location>
        <position position="108"/>
    </location>
</feature>
<sequence>MYQVQIIEAYSTIDEQAHITGVALIPRISRNNNLYTKAELERFDGVRVPLNWEHNTQKQIGFVTFHYNADLETVYYEGMITDESAANLARNKTLFTSIEADPSDMKEI</sequence>
<reference evidence="1" key="1">
    <citation type="journal article" date="2015" name="Nature">
        <title>Complex archaea that bridge the gap between prokaryotes and eukaryotes.</title>
        <authorList>
            <person name="Spang A."/>
            <person name="Saw J.H."/>
            <person name="Jorgensen S.L."/>
            <person name="Zaremba-Niedzwiedzka K."/>
            <person name="Martijn J."/>
            <person name="Lind A.E."/>
            <person name="van Eijk R."/>
            <person name="Schleper C."/>
            <person name="Guy L."/>
            <person name="Ettema T.J."/>
        </authorList>
    </citation>
    <scope>NUCLEOTIDE SEQUENCE</scope>
</reference>
<dbReference type="AlphaFoldDB" id="A0A0F9INF2"/>
<dbReference type="EMBL" id="LAZR01011996">
    <property type="protein sequence ID" value="KKM48357.1"/>
    <property type="molecule type" value="Genomic_DNA"/>
</dbReference>
<accession>A0A0F9INF2</accession>
<organism evidence="1">
    <name type="scientific">marine sediment metagenome</name>
    <dbReference type="NCBI Taxonomy" id="412755"/>
    <lineage>
        <taxon>unclassified sequences</taxon>
        <taxon>metagenomes</taxon>
        <taxon>ecological metagenomes</taxon>
    </lineage>
</organism>
<proteinExistence type="predicted"/>
<gene>
    <name evidence="1" type="ORF">LCGC14_1557780</name>
</gene>
<evidence type="ECO:0000313" key="1">
    <source>
        <dbReference type="EMBL" id="KKM48357.1"/>
    </source>
</evidence>
<name>A0A0F9INF2_9ZZZZ</name>
<protein>
    <submittedName>
        <fullName evidence="1">Uncharacterized protein</fullName>
    </submittedName>
</protein>